<sequence>MSIATAPNAARIDIRSGTALAIAAVAALIAWEIFARAIAPAWIGGPLQPTGLAKSLFANVLGLPIGQAAAQTVHIATGLIAYPAAYALITRFKSLGWIADGAIVGIATWFFAVGIVAPAAGMPFLLGMSAMTSAALTGHLVYGLALTGGFTLARKRLP</sequence>
<keyword evidence="1" id="KW-1133">Transmembrane helix</keyword>
<accession>A0ABS1DGD5</accession>
<reference evidence="2 3" key="1">
    <citation type="journal article" date="2020" name="Microorganisms">
        <title>Osmotic Adaptation and Compatible Solute Biosynthesis of Phototrophic Bacteria as Revealed from Genome Analyses.</title>
        <authorList>
            <person name="Imhoff J.F."/>
            <person name="Rahn T."/>
            <person name="Kunzel S."/>
            <person name="Keller A."/>
            <person name="Neulinger S.C."/>
        </authorList>
    </citation>
    <scope>NUCLEOTIDE SEQUENCE [LARGE SCALE GENOMIC DNA]</scope>
    <source>
        <strain evidence="2 3">DSM 9895</strain>
    </source>
</reference>
<feature type="transmembrane region" description="Helical" evidence="1">
    <location>
        <begin position="132"/>
        <end position="153"/>
    </location>
</feature>
<evidence type="ECO:0000256" key="1">
    <source>
        <dbReference type="SAM" id="Phobius"/>
    </source>
</evidence>
<dbReference type="RefSeq" id="WP_200341852.1">
    <property type="nucleotide sequence ID" value="NZ_NRRL01000051.1"/>
</dbReference>
<feature type="transmembrane region" description="Helical" evidence="1">
    <location>
        <begin position="20"/>
        <end position="43"/>
    </location>
</feature>
<comment type="caution">
    <text evidence="2">The sequence shown here is derived from an EMBL/GenBank/DDBJ whole genome shotgun (WGS) entry which is preliminary data.</text>
</comment>
<keyword evidence="1" id="KW-0812">Transmembrane</keyword>
<feature type="transmembrane region" description="Helical" evidence="1">
    <location>
        <begin position="63"/>
        <end position="89"/>
    </location>
</feature>
<proteinExistence type="predicted"/>
<dbReference type="Proteomes" id="UP001296873">
    <property type="component" value="Unassembled WGS sequence"/>
</dbReference>
<dbReference type="EMBL" id="NRRL01000051">
    <property type="protein sequence ID" value="MBK1669520.1"/>
    <property type="molecule type" value="Genomic_DNA"/>
</dbReference>
<gene>
    <name evidence="2" type="ORF">CKO28_15885</name>
</gene>
<evidence type="ECO:0000313" key="3">
    <source>
        <dbReference type="Proteomes" id="UP001296873"/>
    </source>
</evidence>
<feature type="transmembrane region" description="Helical" evidence="1">
    <location>
        <begin position="101"/>
        <end position="126"/>
    </location>
</feature>
<name>A0ABS1DGD5_9PROT</name>
<evidence type="ECO:0000313" key="2">
    <source>
        <dbReference type="EMBL" id="MBK1669520.1"/>
    </source>
</evidence>
<keyword evidence="1" id="KW-0472">Membrane</keyword>
<keyword evidence="3" id="KW-1185">Reference proteome</keyword>
<organism evidence="2 3">
    <name type="scientific">Rhodovibrio sodomensis</name>
    <dbReference type="NCBI Taxonomy" id="1088"/>
    <lineage>
        <taxon>Bacteria</taxon>
        <taxon>Pseudomonadati</taxon>
        <taxon>Pseudomonadota</taxon>
        <taxon>Alphaproteobacteria</taxon>
        <taxon>Rhodospirillales</taxon>
        <taxon>Rhodovibrionaceae</taxon>
        <taxon>Rhodovibrio</taxon>
    </lineage>
</organism>
<protein>
    <submittedName>
        <fullName evidence="2">Uncharacterized protein</fullName>
    </submittedName>
</protein>